<dbReference type="AlphaFoldDB" id="A0A7C0X7T9"/>
<reference evidence="1" key="1">
    <citation type="journal article" date="2020" name="mSystems">
        <title>Genome- and Community-Level Interaction Insights into Carbon Utilization and Element Cycling Functions of Hydrothermarchaeota in Hydrothermal Sediment.</title>
        <authorList>
            <person name="Zhou Z."/>
            <person name="Liu Y."/>
            <person name="Xu W."/>
            <person name="Pan J."/>
            <person name="Luo Z.H."/>
            <person name="Li M."/>
        </authorList>
    </citation>
    <scope>NUCLEOTIDE SEQUENCE [LARGE SCALE GENOMIC DNA]</scope>
    <source>
        <strain evidence="1">HyVt-237</strain>
    </source>
</reference>
<organism evidence="1">
    <name type="scientific">candidate division WOR-3 bacterium</name>
    <dbReference type="NCBI Taxonomy" id="2052148"/>
    <lineage>
        <taxon>Bacteria</taxon>
        <taxon>Bacteria division WOR-3</taxon>
    </lineage>
</organism>
<name>A0A7C0X7T9_UNCW3</name>
<gene>
    <name evidence="1" type="ORF">ENG67_00470</name>
</gene>
<proteinExistence type="predicted"/>
<evidence type="ECO:0000313" key="1">
    <source>
        <dbReference type="EMBL" id="HDM89666.1"/>
    </source>
</evidence>
<dbReference type="InterPro" id="IPR053833">
    <property type="entry name" value="SAMP2"/>
</dbReference>
<dbReference type="EMBL" id="DRBW01000018">
    <property type="protein sequence ID" value="HDM89666.1"/>
    <property type="molecule type" value="Genomic_DNA"/>
</dbReference>
<accession>A0A7C0X7T9</accession>
<protein>
    <submittedName>
        <fullName evidence="1">MoaD/ThiS family protein</fullName>
    </submittedName>
</protein>
<dbReference type="InterPro" id="IPR012675">
    <property type="entry name" value="Beta-grasp_dom_sf"/>
</dbReference>
<dbReference type="Gene3D" id="3.10.20.30">
    <property type="match status" value="1"/>
</dbReference>
<sequence length="63" mass="7253">MVKVIIEGKEIELEKGGQVYQIMSRLDLNPEEFLALKDGRLIPDDEYVRDGETIEFLRVTSRG</sequence>
<dbReference type="Proteomes" id="UP000885931">
    <property type="component" value="Unassembled WGS sequence"/>
</dbReference>
<dbReference type="InterPro" id="IPR016155">
    <property type="entry name" value="Mopterin_synth/thiamin_S_b"/>
</dbReference>
<dbReference type="SUPFAM" id="SSF54285">
    <property type="entry name" value="MoaD/ThiS"/>
    <property type="match status" value="1"/>
</dbReference>
<dbReference type="Pfam" id="PF21965">
    <property type="entry name" value="SAMP2"/>
    <property type="match status" value="1"/>
</dbReference>
<comment type="caution">
    <text evidence="1">The sequence shown here is derived from an EMBL/GenBank/DDBJ whole genome shotgun (WGS) entry which is preliminary data.</text>
</comment>